<keyword evidence="1" id="KW-0285">Flavoprotein</keyword>
<dbReference type="PANTHER" id="PTHR11632:SF51">
    <property type="entry name" value="SUCCINATE DEHYDROGENASE [UBIQUINONE] FLAVOPROTEIN SUBUNIT, MITOCHONDRIAL"/>
    <property type="match status" value="1"/>
</dbReference>
<dbReference type="InterPro" id="IPR003953">
    <property type="entry name" value="FAD-dep_OxRdtase_2_FAD-bd"/>
</dbReference>
<dbReference type="AlphaFoldDB" id="A0A2V3HTF2"/>
<keyword evidence="2" id="KW-0560">Oxidoreductase</keyword>
<dbReference type="InterPro" id="IPR027477">
    <property type="entry name" value="Succ_DH/fumarate_Rdtase_cat_sf"/>
</dbReference>
<evidence type="ECO:0000256" key="2">
    <source>
        <dbReference type="ARBA" id="ARBA00023002"/>
    </source>
</evidence>
<dbReference type="GO" id="GO:0005886">
    <property type="term" value="C:plasma membrane"/>
    <property type="evidence" value="ECO:0007669"/>
    <property type="project" value="TreeGrafter"/>
</dbReference>
<dbReference type="GO" id="GO:0050660">
    <property type="term" value="F:flavin adenine dinucleotide binding"/>
    <property type="evidence" value="ECO:0007669"/>
    <property type="project" value="TreeGrafter"/>
</dbReference>
<reference evidence="4 5" key="1">
    <citation type="journal article" date="2015" name="Nat. Commun.">
        <title>Genomic and transcriptomic evidence for scavenging of diverse organic compounds by widespread deep-sea archaea.</title>
        <authorList>
            <person name="Li M."/>
            <person name="Baker B.J."/>
            <person name="Anantharaman K."/>
            <person name="Jain S."/>
            <person name="Breier J.A."/>
            <person name="Dick G.J."/>
        </authorList>
    </citation>
    <scope>NUCLEOTIDE SEQUENCE [LARGE SCALE GENOMIC DNA]</scope>
    <source>
        <strain evidence="4">Cayman_51_deep</strain>
    </source>
</reference>
<dbReference type="Gene3D" id="3.50.50.60">
    <property type="entry name" value="FAD/NAD(P)-binding domain"/>
    <property type="match status" value="2"/>
</dbReference>
<dbReference type="Proteomes" id="UP000248161">
    <property type="component" value="Unassembled WGS sequence"/>
</dbReference>
<evidence type="ECO:0000313" key="4">
    <source>
        <dbReference type="EMBL" id="PXF22403.1"/>
    </source>
</evidence>
<evidence type="ECO:0000313" key="5">
    <source>
        <dbReference type="Proteomes" id="UP000248161"/>
    </source>
</evidence>
<dbReference type="GO" id="GO:0009061">
    <property type="term" value="P:anaerobic respiration"/>
    <property type="evidence" value="ECO:0007669"/>
    <property type="project" value="TreeGrafter"/>
</dbReference>
<sequence>MESWDIVVVGSGPAALRAAIAAADAGTIPLMIDSSGVGAASGAAPLSGLAASIDEVDSTAHRDDTVSAGGDSTDRVAAARTCGEAVSVLAELERWGLVLRRRDGGLPHASEAPGHSRARLTGCGDGTIREVTRILEEQAIKRGIPRRSDLVPLSLAMDNQQVRGIISLDLLSGAVSAIQAKAVVLATEGHQGLWSSPLNGAGTGAAIAAAAGVGLSGMAHSSMHPLTVRDTDMQLPIELLSSGGRLCKESGDDVGPEAVLEGEDCVLDLRGLESDAAPWFAETARRVRERTGLDTSVEVIPVSPSIAATTGGAPVGEEGRVTFDDGKMWFTGLYAAGRSANTGVHGAGMLPGNLLLDDLVSGQSAGSHAGNWAKDASFGGSSVVDAASSEASDRIASLSAGAGHPVGQVSASICSIMQNVNGNGDERSLAAAALDEIRGTGIKVSDASSVMNTELTTALHLEGLMLLADAIVRSEGQHERA</sequence>
<dbReference type="EMBL" id="PSPG01000001">
    <property type="protein sequence ID" value="PXF22403.1"/>
    <property type="molecule type" value="Genomic_DNA"/>
</dbReference>
<evidence type="ECO:0000259" key="3">
    <source>
        <dbReference type="Pfam" id="PF00890"/>
    </source>
</evidence>
<dbReference type="GO" id="GO:0000104">
    <property type="term" value="F:succinate dehydrogenase activity"/>
    <property type="evidence" value="ECO:0007669"/>
    <property type="project" value="TreeGrafter"/>
</dbReference>
<gene>
    <name evidence="4" type="ORF">CXX69_00215</name>
</gene>
<dbReference type="SUPFAM" id="SSF51905">
    <property type="entry name" value="FAD/NAD(P)-binding domain"/>
    <property type="match status" value="1"/>
</dbReference>
<protein>
    <recommendedName>
        <fullName evidence="3">FAD-dependent oxidoreductase 2 FAD-binding domain-containing protein</fullName>
    </recommendedName>
</protein>
<dbReference type="GO" id="GO:0009055">
    <property type="term" value="F:electron transfer activity"/>
    <property type="evidence" value="ECO:0007669"/>
    <property type="project" value="TreeGrafter"/>
</dbReference>
<dbReference type="Gene3D" id="3.90.700.10">
    <property type="entry name" value="Succinate dehydrogenase/fumarate reductase flavoprotein, catalytic domain"/>
    <property type="match status" value="1"/>
</dbReference>
<name>A0A2V3HTF2_9ARCH</name>
<feature type="domain" description="FAD-dependent oxidoreductase 2 FAD-binding" evidence="3">
    <location>
        <begin position="5"/>
        <end position="354"/>
    </location>
</feature>
<organism evidence="4 5">
    <name type="scientific">Candidatus Thalassarchaeum betae</name>
    <dbReference type="NCBI Taxonomy" id="2599289"/>
    <lineage>
        <taxon>Archaea</taxon>
        <taxon>Methanobacteriati</taxon>
        <taxon>Thermoplasmatota</taxon>
        <taxon>Candidatus Poseidoniia</taxon>
        <taxon>Candidatus Poseidoniales</taxon>
        <taxon>Candidatus Thalassarchaeaceae</taxon>
        <taxon>Candidatus Thalassarchaeum</taxon>
    </lineage>
</organism>
<dbReference type="Pfam" id="PF00890">
    <property type="entry name" value="FAD_binding_2"/>
    <property type="match status" value="1"/>
</dbReference>
<evidence type="ECO:0000256" key="1">
    <source>
        <dbReference type="ARBA" id="ARBA00022630"/>
    </source>
</evidence>
<dbReference type="PANTHER" id="PTHR11632">
    <property type="entry name" value="SUCCINATE DEHYDROGENASE 2 FLAVOPROTEIN SUBUNIT"/>
    <property type="match status" value="1"/>
</dbReference>
<comment type="caution">
    <text evidence="4">The sequence shown here is derived from an EMBL/GenBank/DDBJ whole genome shotgun (WGS) entry which is preliminary data.</text>
</comment>
<proteinExistence type="predicted"/>
<accession>A0A2V3HTF2</accession>
<dbReference type="InterPro" id="IPR030664">
    <property type="entry name" value="SdhA/FrdA/AprA"/>
</dbReference>
<dbReference type="InterPro" id="IPR036188">
    <property type="entry name" value="FAD/NAD-bd_sf"/>
</dbReference>